<organism evidence="2 3">
    <name type="scientific">Heracleum sosnowskyi</name>
    <dbReference type="NCBI Taxonomy" id="360622"/>
    <lineage>
        <taxon>Eukaryota</taxon>
        <taxon>Viridiplantae</taxon>
        <taxon>Streptophyta</taxon>
        <taxon>Embryophyta</taxon>
        <taxon>Tracheophyta</taxon>
        <taxon>Spermatophyta</taxon>
        <taxon>Magnoliopsida</taxon>
        <taxon>eudicotyledons</taxon>
        <taxon>Gunneridae</taxon>
        <taxon>Pentapetalae</taxon>
        <taxon>asterids</taxon>
        <taxon>campanulids</taxon>
        <taxon>Apiales</taxon>
        <taxon>Apiaceae</taxon>
        <taxon>Apioideae</taxon>
        <taxon>apioid superclade</taxon>
        <taxon>Tordylieae</taxon>
        <taxon>Tordyliinae</taxon>
        <taxon>Heracleum</taxon>
    </lineage>
</organism>
<dbReference type="Gene3D" id="1.20.1280.50">
    <property type="match status" value="1"/>
</dbReference>
<dbReference type="AlphaFoldDB" id="A0AAD8I9H0"/>
<comment type="caution">
    <text evidence="2">The sequence shown here is derived from an EMBL/GenBank/DDBJ whole genome shotgun (WGS) entry which is preliminary data.</text>
</comment>
<accession>A0AAD8I9H0</accession>
<gene>
    <name evidence="2" type="ORF">POM88_027097</name>
</gene>
<feature type="domain" description="F-box" evidence="1">
    <location>
        <begin position="22"/>
        <end position="69"/>
    </location>
</feature>
<evidence type="ECO:0000313" key="3">
    <source>
        <dbReference type="Proteomes" id="UP001237642"/>
    </source>
</evidence>
<dbReference type="InterPro" id="IPR036047">
    <property type="entry name" value="F-box-like_dom_sf"/>
</dbReference>
<keyword evidence="3" id="KW-1185">Reference proteome</keyword>
<dbReference type="Proteomes" id="UP001237642">
    <property type="component" value="Unassembled WGS sequence"/>
</dbReference>
<dbReference type="PROSITE" id="PS50181">
    <property type="entry name" value="FBOX"/>
    <property type="match status" value="1"/>
</dbReference>
<reference evidence="2" key="2">
    <citation type="submission" date="2023-05" db="EMBL/GenBank/DDBJ databases">
        <authorList>
            <person name="Schelkunov M.I."/>
        </authorList>
    </citation>
    <scope>NUCLEOTIDE SEQUENCE</scope>
    <source>
        <strain evidence="2">Hsosn_3</strain>
        <tissue evidence="2">Leaf</tissue>
    </source>
</reference>
<sequence>MLKSQYMTSCSILRDQRPEENNRNWLNLPAELMMSILQRVGCYDVLMNAKKVCKSWHRLCKDPCTWRVVQIRGCVIQQNLKDKIFVCSKIGEGDVLQKMAMHVVDLSCGQLLDLSFHMFGSDHLLQYIYQRSSHLRRLRLESCYLNNTSSSNPVRHISSKGLIQMLENLPLLEELEFVSAWISGEVIEVAGRCCPHLKSFTFNQGSVIFPLFGESDVQAVAIAEHMPGLRHLQLSNNLMTITGLRAILKNCHNLESLNLRQCYNLYRALDQEPELETILRKQIKHVRFPNSSTKDYESGNYV</sequence>
<dbReference type="Pfam" id="PF00646">
    <property type="entry name" value="F-box"/>
    <property type="match status" value="1"/>
</dbReference>
<evidence type="ECO:0000313" key="2">
    <source>
        <dbReference type="EMBL" id="KAK1380353.1"/>
    </source>
</evidence>
<dbReference type="PANTHER" id="PTHR38926:SF2">
    <property type="entry name" value="F-BOX_LRR-REPEAT PROTEIN 21-RELATED"/>
    <property type="match status" value="1"/>
</dbReference>
<dbReference type="SUPFAM" id="SSF52047">
    <property type="entry name" value="RNI-like"/>
    <property type="match status" value="1"/>
</dbReference>
<dbReference type="SMART" id="SM00256">
    <property type="entry name" value="FBOX"/>
    <property type="match status" value="1"/>
</dbReference>
<evidence type="ECO:0000259" key="1">
    <source>
        <dbReference type="PROSITE" id="PS50181"/>
    </source>
</evidence>
<proteinExistence type="predicted"/>
<dbReference type="CDD" id="cd22164">
    <property type="entry name" value="F-box_AtSKIP19-like"/>
    <property type="match status" value="1"/>
</dbReference>
<name>A0AAD8I9H0_9APIA</name>
<dbReference type="PANTHER" id="PTHR38926">
    <property type="entry name" value="F-BOX DOMAIN CONTAINING PROTEIN, EXPRESSED"/>
    <property type="match status" value="1"/>
</dbReference>
<protein>
    <submittedName>
        <fullName evidence="2">F-box/LRR-repeat protein 23</fullName>
    </submittedName>
</protein>
<dbReference type="InterPro" id="IPR032675">
    <property type="entry name" value="LRR_dom_sf"/>
</dbReference>
<dbReference type="InterPro" id="IPR001810">
    <property type="entry name" value="F-box_dom"/>
</dbReference>
<dbReference type="SUPFAM" id="SSF81383">
    <property type="entry name" value="F-box domain"/>
    <property type="match status" value="1"/>
</dbReference>
<reference evidence="2" key="1">
    <citation type="submission" date="2023-02" db="EMBL/GenBank/DDBJ databases">
        <title>Genome of toxic invasive species Heracleum sosnowskyi carries increased number of genes despite the absence of recent whole-genome duplications.</title>
        <authorList>
            <person name="Schelkunov M."/>
            <person name="Shtratnikova V."/>
            <person name="Makarenko M."/>
            <person name="Klepikova A."/>
            <person name="Omelchenko D."/>
            <person name="Novikova G."/>
            <person name="Obukhova E."/>
            <person name="Bogdanov V."/>
            <person name="Penin A."/>
            <person name="Logacheva M."/>
        </authorList>
    </citation>
    <scope>NUCLEOTIDE SEQUENCE</scope>
    <source>
        <strain evidence="2">Hsosn_3</strain>
        <tissue evidence="2">Leaf</tissue>
    </source>
</reference>
<dbReference type="EMBL" id="JAUIZM010000006">
    <property type="protein sequence ID" value="KAK1380353.1"/>
    <property type="molecule type" value="Genomic_DNA"/>
</dbReference>
<dbReference type="Gene3D" id="3.80.10.10">
    <property type="entry name" value="Ribonuclease Inhibitor"/>
    <property type="match status" value="1"/>
</dbReference>